<evidence type="ECO:0000313" key="4">
    <source>
        <dbReference type="Proteomes" id="UP001337305"/>
    </source>
</evidence>
<dbReference type="Pfam" id="PF06722">
    <property type="entry name" value="EryCIII-like_C"/>
    <property type="match status" value="1"/>
</dbReference>
<evidence type="ECO:0000313" key="3">
    <source>
        <dbReference type="EMBL" id="MEF3835936.1"/>
    </source>
</evidence>
<reference evidence="3 4" key="1">
    <citation type="submission" date="2022-09" db="EMBL/GenBank/DDBJ databases">
        <title>Genome sequencing of Flavivirga sp. MEBiC05379.</title>
        <authorList>
            <person name="Oh H.-M."/>
            <person name="Kwon K.K."/>
            <person name="Park M.J."/>
            <person name="Yang S.-H."/>
        </authorList>
    </citation>
    <scope>NUCLEOTIDE SEQUENCE [LARGE SCALE GENOMIC DNA]</scope>
    <source>
        <strain evidence="3 4">MEBiC05379</strain>
    </source>
</reference>
<dbReference type="InterPro" id="IPR004276">
    <property type="entry name" value="GlycoTrans_28_N"/>
</dbReference>
<evidence type="ECO:0000259" key="1">
    <source>
        <dbReference type="Pfam" id="PF03033"/>
    </source>
</evidence>
<dbReference type="CDD" id="cd03784">
    <property type="entry name" value="GT1_Gtf-like"/>
    <property type="match status" value="1"/>
</dbReference>
<feature type="domain" description="Glycosyltransferase family 28 N-terminal" evidence="1">
    <location>
        <begin position="3"/>
        <end position="130"/>
    </location>
</feature>
<comment type="caution">
    <text evidence="3">The sequence shown here is derived from an EMBL/GenBank/DDBJ whole genome shotgun (WGS) entry which is preliminary data.</text>
</comment>
<proteinExistence type="predicted"/>
<keyword evidence="4" id="KW-1185">Reference proteome</keyword>
<sequence length="402" mass="44768">MNIVISAFGTRGDVQPMIALALQAIKKNHNVLMVVSKGMESLLIKYSIPYKLYSGKTAQEQFGRLGGDNKSTSIVLKNIKQHMITQVEELPAFCNDADILVGNSLDSAAPSVAEYCNIPFVRTALTPMFAGDSRPTTIPMQSLSKKMNKWVWKIGILSWEFLLKPQLNKSRKILDLKPIANYYKYTIANPTILCLDKRLAPPSKDWPENIKYAGYPFLKTQEELPLDLLKFINNGEAPIYFGFGSMGNNDPIKTTQTILSAVKNSGVRAIINKGWANLGGIELPENVFAIDKVCHFQLFPHLSGIVHHGGAGTTHTAALSGVPQLIIPHITDQFYYGQSVFENRIGLEPIPFKKINEEVLTRALIKLKDSILVEAAEEFSCKMKLYGADKTLDEIERLLKEN</sequence>
<accession>A0ABU7XZX0</accession>
<name>A0ABU7XZX0_9FLAO</name>
<dbReference type="PANTHER" id="PTHR48050">
    <property type="entry name" value="STEROL 3-BETA-GLUCOSYLTRANSFERASE"/>
    <property type="match status" value="1"/>
</dbReference>
<dbReference type="SUPFAM" id="SSF53756">
    <property type="entry name" value="UDP-Glycosyltransferase/glycogen phosphorylase"/>
    <property type="match status" value="1"/>
</dbReference>
<dbReference type="InterPro" id="IPR050426">
    <property type="entry name" value="Glycosyltransferase_28"/>
</dbReference>
<dbReference type="Pfam" id="PF03033">
    <property type="entry name" value="Glyco_transf_28"/>
    <property type="match status" value="1"/>
</dbReference>
<organism evidence="3 4">
    <name type="scientific">Flavivirga spongiicola</name>
    <dbReference type="NCBI Taxonomy" id="421621"/>
    <lineage>
        <taxon>Bacteria</taxon>
        <taxon>Pseudomonadati</taxon>
        <taxon>Bacteroidota</taxon>
        <taxon>Flavobacteriia</taxon>
        <taxon>Flavobacteriales</taxon>
        <taxon>Flavobacteriaceae</taxon>
        <taxon>Flavivirga</taxon>
    </lineage>
</organism>
<dbReference type="RefSeq" id="WP_303308212.1">
    <property type="nucleotide sequence ID" value="NZ_JAODOP010000004.1"/>
</dbReference>
<evidence type="ECO:0000259" key="2">
    <source>
        <dbReference type="Pfam" id="PF06722"/>
    </source>
</evidence>
<dbReference type="InterPro" id="IPR010610">
    <property type="entry name" value="EryCIII-like_C"/>
</dbReference>
<feature type="domain" description="Erythromycin biosynthesis protein CIII-like C-terminal" evidence="2">
    <location>
        <begin position="282"/>
        <end position="375"/>
    </location>
</feature>
<protein>
    <submittedName>
        <fullName evidence="3">Glycosyltransferase</fullName>
    </submittedName>
</protein>
<dbReference type="Proteomes" id="UP001337305">
    <property type="component" value="Unassembled WGS sequence"/>
</dbReference>
<dbReference type="PANTHER" id="PTHR48050:SF13">
    <property type="entry name" value="STEROL 3-BETA-GLUCOSYLTRANSFERASE UGT80A2"/>
    <property type="match status" value="1"/>
</dbReference>
<gene>
    <name evidence="3" type="ORF">N1F79_22630</name>
</gene>
<dbReference type="InterPro" id="IPR002213">
    <property type="entry name" value="UDP_glucos_trans"/>
</dbReference>
<dbReference type="EMBL" id="JAODOP010000004">
    <property type="protein sequence ID" value="MEF3835936.1"/>
    <property type="molecule type" value="Genomic_DNA"/>
</dbReference>
<dbReference type="Gene3D" id="3.40.50.2000">
    <property type="entry name" value="Glycogen Phosphorylase B"/>
    <property type="match status" value="2"/>
</dbReference>